<reference evidence="2 3" key="1">
    <citation type="journal article" date="2010" name="Science">
        <title>Genomic comparison of the ants Camponotus floridanus and Harpegnathos saltator.</title>
        <authorList>
            <person name="Bonasio R."/>
            <person name="Zhang G."/>
            <person name="Ye C."/>
            <person name="Mutti N.S."/>
            <person name="Fang X."/>
            <person name="Qin N."/>
            <person name="Donahue G."/>
            <person name="Yang P."/>
            <person name="Li Q."/>
            <person name="Li C."/>
            <person name="Zhang P."/>
            <person name="Huang Z."/>
            <person name="Berger S.L."/>
            <person name="Reinberg D."/>
            <person name="Wang J."/>
            <person name="Liebig J."/>
        </authorList>
    </citation>
    <scope>NUCLEOTIDE SEQUENCE [LARGE SCALE GENOMIC DNA]</scope>
    <source>
        <strain evidence="2 3">R22 G/1</strain>
    </source>
</reference>
<gene>
    <name evidence="2" type="ORF">EAI_02632</name>
</gene>
<dbReference type="AlphaFoldDB" id="E2BSV7"/>
<feature type="region of interest" description="Disordered" evidence="1">
    <location>
        <begin position="1"/>
        <end position="29"/>
    </location>
</feature>
<evidence type="ECO:0000313" key="2">
    <source>
        <dbReference type="EMBL" id="EFN81221.1"/>
    </source>
</evidence>
<feature type="non-terminal residue" evidence="2">
    <location>
        <position position="1"/>
    </location>
</feature>
<proteinExistence type="predicted"/>
<organism evidence="3">
    <name type="scientific">Harpegnathos saltator</name>
    <name type="common">Jerdon's jumping ant</name>
    <dbReference type="NCBI Taxonomy" id="610380"/>
    <lineage>
        <taxon>Eukaryota</taxon>
        <taxon>Metazoa</taxon>
        <taxon>Ecdysozoa</taxon>
        <taxon>Arthropoda</taxon>
        <taxon>Hexapoda</taxon>
        <taxon>Insecta</taxon>
        <taxon>Pterygota</taxon>
        <taxon>Neoptera</taxon>
        <taxon>Endopterygota</taxon>
        <taxon>Hymenoptera</taxon>
        <taxon>Apocrita</taxon>
        <taxon>Aculeata</taxon>
        <taxon>Formicoidea</taxon>
        <taxon>Formicidae</taxon>
        <taxon>Ponerinae</taxon>
        <taxon>Ponerini</taxon>
        <taxon>Harpegnathos</taxon>
    </lineage>
</organism>
<dbReference type="Proteomes" id="UP000008237">
    <property type="component" value="Unassembled WGS sequence"/>
</dbReference>
<accession>E2BSV7</accession>
<protein>
    <submittedName>
        <fullName evidence="2">Uncharacterized protein</fullName>
    </submittedName>
</protein>
<feature type="compositionally biased region" description="Basic and acidic residues" evidence="1">
    <location>
        <begin position="1"/>
        <end position="23"/>
    </location>
</feature>
<name>E2BSV7_HARSA</name>
<evidence type="ECO:0000256" key="1">
    <source>
        <dbReference type="SAM" id="MobiDB-lite"/>
    </source>
</evidence>
<feature type="non-terminal residue" evidence="2">
    <location>
        <position position="29"/>
    </location>
</feature>
<sequence length="29" mass="3508">NDFDVNNKERSGQPKKFEDRELEILLEED</sequence>
<keyword evidence="3" id="KW-1185">Reference proteome</keyword>
<evidence type="ECO:0000313" key="3">
    <source>
        <dbReference type="Proteomes" id="UP000008237"/>
    </source>
</evidence>
<dbReference type="InParanoid" id="E2BSV7"/>
<dbReference type="EMBL" id="GL450297">
    <property type="protein sequence ID" value="EFN81221.1"/>
    <property type="molecule type" value="Genomic_DNA"/>
</dbReference>